<feature type="signal peptide" evidence="5">
    <location>
        <begin position="1"/>
        <end position="19"/>
    </location>
</feature>
<evidence type="ECO:0000256" key="3">
    <source>
        <dbReference type="ARBA" id="ARBA00022729"/>
    </source>
</evidence>
<proteinExistence type="inferred from homology"/>
<reference evidence="10" key="2">
    <citation type="submission" date="2016-06" db="EMBL/GenBank/DDBJ databases">
        <authorList>
            <person name="Xu Y."/>
            <person name="Nagy A."/>
            <person name="Yan X."/>
            <person name="Kim S.W."/>
            <person name="Haley B."/>
            <person name="Liu N.T."/>
            <person name="Nou X."/>
        </authorList>
    </citation>
    <scope>NUCLEOTIDE SEQUENCE [LARGE SCALE GENOMIC DNA]</scope>
    <source>
        <strain evidence="10">ATCC 49129</strain>
    </source>
</reference>
<comment type="similarity">
    <text evidence="2">Belongs to the fimbrial protein family.</text>
</comment>
<evidence type="ECO:0000259" key="6">
    <source>
        <dbReference type="Pfam" id="PF00419"/>
    </source>
</evidence>
<keyword evidence="10" id="KW-1185">Reference proteome</keyword>
<dbReference type="STRING" id="190721.ACS15_5228"/>
<organism evidence="8 10">
    <name type="scientific">Ralstonia insidiosa</name>
    <dbReference type="NCBI Taxonomy" id="190721"/>
    <lineage>
        <taxon>Bacteria</taxon>
        <taxon>Pseudomonadati</taxon>
        <taxon>Pseudomonadota</taxon>
        <taxon>Betaproteobacteria</taxon>
        <taxon>Burkholderiales</taxon>
        <taxon>Burkholderiaceae</taxon>
        <taxon>Ralstonia</taxon>
    </lineage>
</organism>
<reference evidence="8" key="3">
    <citation type="submission" date="2016-06" db="EMBL/GenBank/DDBJ databases">
        <authorList>
            <person name="Kjaerup R.B."/>
            <person name="Dalgaard T.S."/>
            <person name="Juul-Madsen H.R."/>
        </authorList>
    </citation>
    <scope>NUCLEOTIDE SEQUENCE [LARGE SCALE GENOMIC DNA]</scope>
    <source>
        <strain evidence="8">ATCC 49129</strain>
    </source>
</reference>
<dbReference type="PANTHER" id="PTHR33420">
    <property type="entry name" value="FIMBRIAL SUBUNIT ELFA-RELATED"/>
    <property type="match status" value="1"/>
</dbReference>
<keyword evidence="3 5" id="KW-0732">Signal</keyword>
<dbReference type="InterPro" id="IPR036937">
    <property type="entry name" value="Adhesion_dom_fimbrial_sf"/>
</dbReference>
<evidence type="ECO:0000313" key="7">
    <source>
        <dbReference type="EMBL" id="ANH76897.1"/>
    </source>
</evidence>
<feature type="domain" description="Fimbrial-type adhesion" evidence="6">
    <location>
        <begin position="26"/>
        <end position="170"/>
    </location>
</feature>
<dbReference type="InterPro" id="IPR050263">
    <property type="entry name" value="Bact_Fimbrial_Adh_Pro"/>
</dbReference>
<name>A0A192A5P5_9RALS</name>
<comment type="subcellular location">
    <subcellularLocation>
        <location evidence="1">Fimbrium</location>
    </subcellularLocation>
</comment>
<reference evidence="7 9" key="1">
    <citation type="submission" date="2015-09" db="EMBL/GenBank/DDBJ databases">
        <authorList>
            <person name="Xu Y."/>
            <person name="Nagy A."/>
            <person name="Liu N.T."/>
            <person name="Nou X."/>
        </authorList>
    </citation>
    <scope>NUCLEOTIDE SEQUENCE [LARGE SCALE GENOMIC DNA]</scope>
    <source>
        <strain evidence="7 9">FC1138</strain>
    </source>
</reference>
<evidence type="ECO:0000256" key="5">
    <source>
        <dbReference type="SAM" id="SignalP"/>
    </source>
</evidence>
<accession>A0A192A5P5</accession>
<dbReference type="AlphaFoldDB" id="A0A192A5P5"/>
<dbReference type="OrthoDB" id="8586454at2"/>
<dbReference type="GeneID" id="61529130"/>
<dbReference type="InterPro" id="IPR008966">
    <property type="entry name" value="Adhesion_dom_sf"/>
</dbReference>
<evidence type="ECO:0000313" key="9">
    <source>
        <dbReference type="Proteomes" id="UP000077927"/>
    </source>
</evidence>
<dbReference type="Gene3D" id="2.60.40.1090">
    <property type="entry name" value="Fimbrial-type adhesion domain"/>
    <property type="match status" value="1"/>
</dbReference>
<dbReference type="RefSeq" id="WP_021193390.1">
    <property type="nucleotide sequence ID" value="NZ_CP012606.1"/>
</dbReference>
<evidence type="ECO:0000256" key="4">
    <source>
        <dbReference type="ARBA" id="ARBA00023263"/>
    </source>
</evidence>
<dbReference type="Proteomes" id="UP000077927">
    <property type="component" value="Chromosome 2"/>
</dbReference>
<protein>
    <submittedName>
        <fullName evidence="7 8">Fimbrial protein</fullName>
    </submittedName>
</protein>
<evidence type="ECO:0000313" key="8">
    <source>
        <dbReference type="EMBL" id="ANJ75576.1"/>
    </source>
</evidence>
<dbReference type="KEGG" id="rin:ACS15_5228"/>
<dbReference type="Proteomes" id="UP000078572">
    <property type="component" value="Chromosome 2"/>
</dbReference>
<dbReference type="Pfam" id="PF00419">
    <property type="entry name" value="Fimbrial"/>
    <property type="match status" value="1"/>
</dbReference>
<dbReference type="EMBL" id="CP016023">
    <property type="protein sequence ID" value="ANJ75576.1"/>
    <property type="molecule type" value="Genomic_DNA"/>
</dbReference>
<evidence type="ECO:0000313" key="10">
    <source>
        <dbReference type="Proteomes" id="UP000078572"/>
    </source>
</evidence>
<dbReference type="EMBL" id="CP012606">
    <property type="protein sequence ID" value="ANH76897.1"/>
    <property type="molecule type" value="Genomic_DNA"/>
</dbReference>
<evidence type="ECO:0000256" key="2">
    <source>
        <dbReference type="ARBA" id="ARBA00006671"/>
    </source>
</evidence>
<feature type="chain" id="PRO_5044553993" evidence="5">
    <location>
        <begin position="20"/>
        <end position="170"/>
    </location>
</feature>
<dbReference type="PANTHER" id="PTHR33420:SF12">
    <property type="entry name" value="FIMBRIN-LIKE PROTEIN FIMI-RELATED"/>
    <property type="match status" value="1"/>
</dbReference>
<evidence type="ECO:0000256" key="1">
    <source>
        <dbReference type="ARBA" id="ARBA00004561"/>
    </source>
</evidence>
<gene>
    <name evidence="7" type="primary">fimA</name>
    <name evidence="8" type="ORF">A9Y76_24100</name>
    <name evidence="7" type="ORF">ACS15_5228</name>
</gene>
<dbReference type="GO" id="GO:0009289">
    <property type="term" value="C:pilus"/>
    <property type="evidence" value="ECO:0007669"/>
    <property type="project" value="UniProtKB-SubCell"/>
</dbReference>
<dbReference type="SUPFAM" id="SSF49401">
    <property type="entry name" value="Bacterial adhesins"/>
    <property type="match status" value="1"/>
</dbReference>
<dbReference type="GO" id="GO:0043709">
    <property type="term" value="P:cell adhesion involved in single-species biofilm formation"/>
    <property type="evidence" value="ECO:0007669"/>
    <property type="project" value="TreeGrafter"/>
</dbReference>
<sequence length="170" mass="17306">MKKAFAAAALAALSVSAFAAGNPGTITFNGEIVAGACGISPDTLDQTVPLGQVPAHVFAKLGDRSQAVPFNVQLTDCDTTTAKNAFFTFTGTADTVTPGLFATTGSAGHVGVRLQTAAGEYLNNGTEQKAPVVLSNGNNTIQFAAMYEATAATVTPGLANSVANFTVRYQ</sequence>
<keyword evidence="4" id="KW-0281">Fimbrium</keyword>
<dbReference type="PATRIC" id="fig|190721.6.peg.5169"/>
<dbReference type="InterPro" id="IPR000259">
    <property type="entry name" value="Adhesion_dom_fimbrial"/>
</dbReference>